<dbReference type="Gene3D" id="3.40.50.720">
    <property type="entry name" value="NAD(P)-binding Rossmann-like Domain"/>
    <property type="match status" value="1"/>
</dbReference>
<protein>
    <submittedName>
        <fullName evidence="3">Sepiapterin reductase</fullName>
    </submittedName>
</protein>
<dbReference type="PANTHER" id="PTHR44085">
    <property type="entry name" value="SEPIAPTERIN REDUCTASE"/>
    <property type="match status" value="1"/>
</dbReference>
<evidence type="ECO:0000313" key="3">
    <source>
        <dbReference type="EMBL" id="MPC73882.1"/>
    </source>
</evidence>
<dbReference type="OrthoDB" id="153074at2759"/>
<keyword evidence="2" id="KW-0560">Oxidoreductase</keyword>
<dbReference type="GO" id="GO:0006729">
    <property type="term" value="P:tetrahydrobiopterin biosynthetic process"/>
    <property type="evidence" value="ECO:0007669"/>
    <property type="project" value="TreeGrafter"/>
</dbReference>
<dbReference type="PANTHER" id="PTHR44085:SF2">
    <property type="entry name" value="SEPIAPTERIN REDUCTASE"/>
    <property type="match status" value="1"/>
</dbReference>
<sequence length="71" mass="8257">MIALELSDHLRHRRCPVHARTETQDDDIRKAFTSMKEEGKLLSCQTSVRKLLQVLEKDEFKSGGHVDFFEV</sequence>
<evidence type="ECO:0000313" key="4">
    <source>
        <dbReference type="Proteomes" id="UP000324222"/>
    </source>
</evidence>
<accession>A0A5B7HRC6</accession>
<name>A0A5B7HRC6_PORTR</name>
<dbReference type="EMBL" id="VSRR010037732">
    <property type="protein sequence ID" value="MPC73882.1"/>
    <property type="molecule type" value="Genomic_DNA"/>
</dbReference>
<evidence type="ECO:0000256" key="1">
    <source>
        <dbReference type="ARBA" id="ARBA00022857"/>
    </source>
</evidence>
<dbReference type="Proteomes" id="UP000324222">
    <property type="component" value="Unassembled WGS sequence"/>
</dbReference>
<proteinExistence type="predicted"/>
<keyword evidence="4" id="KW-1185">Reference proteome</keyword>
<organism evidence="3 4">
    <name type="scientific">Portunus trituberculatus</name>
    <name type="common">Swimming crab</name>
    <name type="synonym">Neptunus trituberculatus</name>
    <dbReference type="NCBI Taxonomy" id="210409"/>
    <lineage>
        <taxon>Eukaryota</taxon>
        <taxon>Metazoa</taxon>
        <taxon>Ecdysozoa</taxon>
        <taxon>Arthropoda</taxon>
        <taxon>Crustacea</taxon>
        <taxon>Multicrustacea</taxon>
        <taxon>Malacostraca</taxon>
        <taxon>Eumalacostraca</taxon>
        <taxon>Eucarida</taxon>
        <taxon>Decapoda</taxon>
        <taxon>Pleocyemata</taxon>
        <taxon>Brachyura</taxon>
        <taxon>Eubrachyura</taxon>
        <taxon>Portunoidea</taxon>
        <taxon>Portunidae</taxon>
        <taxon>Portuninae</taxon>
        <taxon>Portunus</taxon>
    </lineage>
</organism>
<evidence type="ECO:0000256" key="2">
    <source>
        <dbReference type="ARBA" id="ARBA00023002"/>
    </source>
</evidence>
<dbReference type="InterPro" id="IPR051721">
    <property type="entry name" value="Biopterin_syn/organic_redct"/>
</dbReference>
<reference evidence="3 4" key="1">
    <citation type="submission" date="2019-05" db="EMBL/GenBank/DDBJ databases">
        <title>Another draft genome of Portunus trituberculatus and its Hox gene families provides insights of decapod evolution.</title>
        <authorList>
            <person name="Jeong J.-H."/>
            <person name="Song I."/>
            <person name="Kim S."/>
            <person name="Choi T."/>
            <person name="Kim D."/>
            <person name="Ryu S."/>
            <person name="Kim W."/>
        </authorList>
    </citation>
    <scope>NUCLEOTIDE SEQUENCE [LARGE SCALE GENOMIC DNA]</scope>
    <source>
        <tissue evidence="3">Muscle</tissue>
    </source>
</reference>
<dbReference type="GO" id="GO:0004757">
    <property type="term" value="F:sepiapterin reductase (NADP+) activity"/>
    <property type="evidence" value="ECO:0007669"/>
    <property type="project" value="TreeGrafter"/>
</dbReference>
<keyword evidence="1" id="KW-0521">NADP</keyword>
<comment type="caution">
    <text evidence="3">The sequence shown here is derived from an EMBL/GenBank/DDBJ whole genome shotgun (WGS) entry which is preliminary data.</text>
</comment>
<gene>
    <name evidence="3" type="primary">SPR_3</name>
    <name evidence="3" type="ORF">E2C01_068223</name>
</gene>
<dbReference type="AlphaFoldDB" id="A0A5B7HRC6"/>